<dbReference type="RefSeq" id="WP_179536344.1">
    <property type="nucleotide sequence ID" value="NZ_JACBYW010000006.1"/>
</dbReference>
<dbReference type="InterPro" id="IPR036291">
    <property type="entry name" value="NAD(P)-bd_dom_sf"/>
</dbReference>
<proteinExistence type="inferred from homology"/>
<keyword evidence="2" id="KW-0560">Oxidoreductase</keyword>
<protein>
    <submittedName>
        <fullName evidence="4">NAD(P)-dependent dehydrogenase (Short-subunit alcohol dehydrogenase family)</fullName>
    </submittedName>
</protein>
<evidence type="ECO:0000256" key="1">
    <source>
        <dbReference type="ARBA" id="ARBA00006484"/>
    </source>
</evidence>
<gene>
    <name evidence="4" type="ORF">FHR84_003307</name>
</gene>
<dbReference type="EMBL" id="JACBYW010000006">
    <property type="protein sequence ID" value="NYH79958.1"/>
    <property type="molecule type" value="Genomic_DNA"/>
</dbReference>
<dbReference type="Pfam" id="PF13561">
    <property type="entry name" value="adh_short_C2"/>
    <property type="match status" value="1"/>
</dbReference>
<dbReference type="Proteomes" id="UP000548304">
    <property type="component" value="Unassembled WGS sequence"/>
</dbReference>
<name>A0A852Z0E6_9ACTN</name>
<dbReference type="GO" id="GO:0016491">
    <property type="term" value="F:oxidoreductase activity"/>
    <property type="evidence" value="ECO:0007669"/>
    <property type="project" value="UniProtKB-KW"/>
</dbReference>
<dbReference type="SUPFAM" id="SSF51735">
    <property type="entry name" value="NAD(P)-binding Rossmann-fold domains"/>
    <property type="match status" value="1"/>
</dbReference>
<evidence type="ECO:0000256" key="2">
    <source>
        <dbReference type="ARBA" id="ARBA00023002"/>
    </source>
</evidence>
<dbReference type="PROSITE" id="PS00061">
    <property type="entry name" value="ADH_SHORT"/>
    <property type="match status" value="1"/>
</dbReference>
<dbReference type="PANTHER" id="PTHR43943">
    <property type="entry name" value="DEHYDROGENASE/REDUCTASE (SDR FAMILY) MEMBER 4"/>
    <property type="match status" value="1"/>
</dbReference>
<dbReference type="InterPro" id="IPR020904">
    <property type="entry name" value="Sc_DH/Rdtase_CS"/>
</dbReference>
<organism evidence="4 5">
    <name type="scientific">Actinopolyspora biskrensis</name>
    <dbReference type="NCBI Taxonomy" id="1470178"/>
    <lineage>
        <taxon>Bacteria</taxon>
        <taxon>Bacillati</taxon>
        <taxon>Actinomycetota</taxon>
        <taxon>Actinomycetes</taxon>
        <taxon>Actinopolysporales</taxon>
        <taxon>Actinopolysporaceae</taxon>
        <taxon>Actinopolyspora</taxon>
    </lineage>
</organism>
<keyword evidence="5" id="KW-1185">Reference proteome</keyword>
<dbReference type="InterPro" id="IPR002347">
    <property type="entry name" value="SDR_fam"/>
</dbReference>
<feature type="compositionally biased region" description="Basic and acidic residues" evidence="3">
    <location>
        <begin position="252"/>
        <end position="266"/>
    </location>
</feature>
<dbReference type="CDD" id="cd05233">
    <property type="entry name" value="SDR_c"/>
    <property type="match status" value="1"/>
</dbReference>
<evidence type="ECO:0000313" key="5">
    <source>
        <dbReference type="Proteomes" id="UP000548304"/>
    </source>
</evidence>
<reference evidence="4 5" key="1">
    <citation type="submission" date="2020-07" db="EMBL/GenBank/DDBJ databases">
        <title>Genomic Encyclopedia of Type Strains, Phase III (KMG-III): the genomes of soil and plant-associated and newly described type strains.</title>
        <authorList>
            <person name="Whitman W."/>
        </authorList>
    </citation>
    <scope>NUCLEOTIDE SEQUENCE [LARGE SCALE GENOMIC DNA]</scope>
    <source>
        <strain evidence="4 5">CECT 8576</strain>
    </source>
</reference>
<comment type="caution">
    <text evidence="4">The sequence shown here is derived from an EMBL/GenBank/DDBJ whole genome shotgun (WGS) entry which is preliminary data.</text>
</comment>
<dbReference type="PRINTS" id="PR00081">
    <property type="entry name" value="GDHRDH"/>
</dbReference>
<dbReference type="PANTHER" id="PTHR43943:SF2">
    <property type="entry name" value="DEHYDROGENASE_REDUCTASE 4"/>
    <property type="match status" value="1"/>
</dbReference>
<accession>A0A852Z0E6</accession>
<comment type="similarity">
    <text evidence="1">Belongs to the short-chain dehydrogenases/reductases (SDR) family.</text>
</comment>
<evidence type="ECO:0000256" key="3">
    <source>
        <dbReference type="SAM" id="MobiDB-lite"/>
    </source>
</evidence>
<dbReference type="Gene3D" id="3.40.50.720">
    <property type="entry name" value="NAD(P)-binding Rossmann-like Domain"/>
    <property type="match status" value="1"/>
</dbReference>
<dbReference type="AlphaFoldDB" id="A0A852Z0E6"/>
<dbReference type="FunFam" id="3.40.50.720:FF:000084">
    <property type="entry name" value="Short-chain dehydrogenase reductase"/>
    <property type="match status" value="1"/>
</dbReference>
<sequence>MTGRFEDRTALVVGASRGIGFAAARSIAEEGGAVAITGRDEHSLSEAARNISAASGATVTPIPGHARRAEQRRSTVERAVESLGRLDVLVYAAASNISKNTSVLELDPELLHKDFDLNVVAALEYTKLAYERGMADGGGSVVLLSSLAAHTNVRLPAYSMTKSALESLCRGMADQLAPDVRVNSVAPAFVETSFSGTIQDLPKERINASYPMGHEGTPEEVAAAITFLASDEARWITGTTVFVDGGKSAQPARHDTPHPRIGDPIH</sequence>
<feature type="region of interest" description="Disordered" evidence="3">
    <location>
        <begin position="246"/>
        <end position="266"/>
    </location>
</feature>
<evidence type="ECO:0000313" key="4">
    <source>
        <dbReference type="EMBL" id="NYH79958.1"/>
    </source>
</evidence>